<evidence type="ECO:0000259" key="1">
    <source>
        <dbReference type="SMART" id="SM00256"/>
    </source>
</evidence>
<name>A0ABR3PLD9_9PEZI</name>
<dbReference type="InterPro" id="IPR036047">
    <property type="entry name" value="F-box-like_dom_sf"/>
</dbReference>
<proteinExistence type="predicted"/>
<accession>A0ABR3PLD9</accession>
<dbReference type="InterPro" id="IPR001810">
    <property type="entry name" value="F-box_dom"/>
</dbReference>
<reference evidence="2 3" key="1">
    <citation type="submission" date="2024-07" db="EMBL/GenBank/DDBJ databases">
        <title>Draft sequence of the Neodothiora populina.</title>
        <authorList>
            <person name="Drown D.D."/>
            <person name="Schuette U.S."/>
            <person name="Buechlein A.B."/>
            <person name="Rusch D.R."/>
            <person name="Winton L.W."/>
            <person name="Adams G.A."/>
        </authorList>
    </citation>
    <scope>NUCLEOTIDE SEQUENCE [LARGE SCALE GENOMIC DNA]</scope>
    <source>
        <strain evidence="2 3">CPC 39397</strain>
    </source>
</reference>
<dbReference type="GeneID" id="95979281"/>
<feature type="domain" description="F-box" evidence="1">
    <location>
        <begin position="5"/>
        <end position="45"/>
    </location>
</feature>
<dbReference type="Proteomes" id="UP001562354">
    <property type="component" value="Unassembled WGS sequence"/>
</dbReference>
<organism evidence="2 3">
    <name type="scientific">Neodothiora populina</name>
    <dbReference type="NCBI Taxonomy" id="2781224"/>
    <lineage>
        <taxon>Eukaryota</taxon>
        <taxon>Fungi</taxon>
        <taxon>Dikarya</taxon>
        <taxon>Ascomycota</taxon>
        <taxon>Pezizomycotina</taxon>
        <taxon>Dothideomycetes</taxon>
        <taxon>Dothideomycetidae</taxon>
        <taxon>Dothideales</taxon>
        <taxon>Dothioraceae</taxon>
        <taxon>Neodothiora</taxon>
    </lineage>
</organism>
<dbReference type="Gene3D" id="1.20.1280.50">
    <property type="match status" value="1"/>
</dbReference>
<sequence>MAAHFPLEIQQHVFQYLDPRSFNASRAVCRWWRHASTDPVTLATQLQQVPITPSVSAKTLGSERLLSLFGEAAHTLMLGMRVTTPGSRSPLFTEKSIQAKLSISKNQKRAAALSDREITLWNLEAAQPEVISRRALNDLRTAIGGGPWFKCAPTTLYELALSDDGTLLAIALERTIQIYDLSAEEDSWPSSAYIPSAAGHYIAGLAFQHNNSLLRVQLSNKGTVVYLGSPQDSTPSLQHWQGKGGLRHAFLDSSKVVPRPFTTIPLSDALAGMKLLRPLNDGWLFAAQRRHPIAPSSCYCVGYIATPTMHGHFATAENSAVILADLPSPFSFSPTSRTRHGYWEDLYSEFTRQPDFSLSADGILLAMSADCSANSYERDDSNVAVYRLPRSEQLAAKLDQESCSDLKQKEQHRVQSSSEHQVHTISRLPMSLGTIKGRLLGFRFEESSSASGGRSYQLCATTETGSRHWSLLDS</sequence>
<evidence type="ECO:0000313" key="2">
    <source>
        <dbReference type="EMBL" id="KAL1306942.1"/>
    </source>
</evidence>
<gene>
    <name evidence="2" type="ORF">AAFC00_005582</name>
</gene>
<dbReference type="SUPFAM" id="SSF81383">
    <property type="entry name" value="F-box domain"/>
    <property type="match status" value="1"/>
</dbReference>
<dbReference type="Pfam" id="PF12937">
    <property type="entry name" value="F-box-like"/>
    <property type="match status" value="1"/>
</dbReference>
<dbReference type="SMART" id="SM00256">
    <property type="entry name" value="FBOX"/>
    <property type="match status" value="1"/>
</dbReference>
<evidence type="ECO:0000313" key="3">
    <source>
        <dbReference type="Proteomes" id="UP001562354"/>
    </source>
</evidence>
<dbReference type="SUPFAM" id="SSF82171">
    <property type="entry name" value="DPP6 N-terminal domain-like"/>
    <property type="match status" value="1"/>
</dbReference>
<dbReference type="EMBL" id="JBFMKM010000004">
    <property type="protein sequence ID" value="KAL1306942.1"/>
    <property type="molecule type" value="Genomic_DNA"/>
</dbReference>
<keyword evidence="3" id="KW-1185">Reference proteome</keyword>
<dbReference type="RefSeq" id="XP_069203214.1">
    <property type="nucleotide sequence ID" value="XM_069345387.1"/>
</dbReference>
<comment type="caution">
    <text evidence="2">The sequence shown here is derived from an EMBL/GenBank/DDBJ whole genome shotgun (WGS) entry which is preliminary data.</text>
</comment>
<protein>
    <recommendedName>
        <fullName evidence="1">F-box domain-containing protein</fullName>
    </recommendedName>
</protein>
<dbReference type="CDD" id="cd09917">
    <property type="entry name" value="F-box_SF"/>
    <property type="match status" value="1"/>
</dbReference>